<reference evidence="2" key="1">
    <citation type="submission" date="2024-02" db="UniProtKB">
        <authorList>
            <consortium name="WormBaseParasite"/>
        </authorList>
    </citation>
    <scope>IDENTIFICATION</scope>
</reference>
<evidence type="ECO:0000313" key="1">
    <source>
        <dbReference type="Proteomes" id="UP000887575"/>
    </source>
</evidence>
<proteinExistence type="predicted"/>
<organism evidence="1 2">
    <name type="scientific">Mesorhabditis belari</name>
    <dbReference type="NCBI Taxonomy" id="2138241"/>
    <lineage>
        <taxon>Eukaryota</taxon>
        <taxon>Metazoa</taxon>
        <taxon>Ecdysozoa</taxon>
        <taxon>Nematoda</taxon>
        <taxon>Chromadorea</taxon>
        <taxon>Rhabditida</taxon>
        <taxon>Rhabditina</taxon>
        <taxon>Rhabditomorpha</taxon>
        <taxon>Rhabditoidea</taxon>
        <taxon>Rhabditidae</taxon>
        <taxon>Mesorhabditinae</taxon>
        <taxon>Mesorhabditis</taxon>
    </lineage>
</organism>
<dbReference type="AlphaFoldDB" id="A0AAF3EM85"/>
<dbReference type="Proteomes" id="UP000887575">
    <property type="component" value="Unassembled WGS sequence"/>
</dbReference>
<evidence type="ECO:0000313" key="2">
    <source>
        <dbReference type="WBParaSite" id="MBELARI_LOCUS15046"/>
    </source>
</evidence>
<accession>A0AAF3EM85</accession>
<sequence>MDNVLFIVNVTLNDDVVKGNRPCQNVGGKPEDSVRILYQWQFTVKSQPSLLFLPLNNEETTEFAVSVRVQKWIDETNSLFLIPGLDGSSNGAFNALVMSNEIATFVVHPNRAEQRVSDNKPLLIVQAQHSSCINTPMGKTDCPRDTEFTFRAGSSHGLNTNPRELLTTENGEIDIYSTSSSTTVYTNSSCVFCLKFATNGEITPSLTGSSVWSSPYYPWVFDEGLAKDFTGNNSTSYSLRLSTSFYTTELFIEVQMVSIGDLNLMSYLTSMTLSRTIILTEETPSFAIHGDRVSFNGKPLQLQTIAVGANIGTDILIDISRNDCEDKSSTFCIDPTPFTVDGEQIVEFESGFGERICTYPQYMLIPTIPSANYQASEESLNCEKETLFKSYAGGDPGNKRDEKNHLIDEKLSELRVVSTSSATTIFTDERCAFSLRYMMNACIGNHSKIPLDGMALLSTSFYPWNFDHSDLWKNSTDPSTEIYNSSAAKGAFTVEFTKFYGVIVFLQTFLHGEAECSNVSKPIFNESYSTTNLPDQPLYFDAACVIMYWWRNDFSDAGFLAVVREIPSCQFTYPLNADSPTLSFHAYKLYSLAENTTIYKVLPNGLPEVTIEVSEKEIWVVLAFREEEDVVHIFEKLQSSNESNGIECKYDLFISSPQSTTETNESRRFLFTFYENHPFIEQYLENRIYSLFIPAGCSPTIVISSTEFKRVIDQNVCQEGIVMIDSPGYLDSSQSFDFNRVLTHNLGCDQGTLDIRIEIVSLNGGIISIDFQSVQNETLPNTT</sequence>
<keyword evidence="1" id="KW-1185">Reference proteome</keyword>
<dbReference type="WBParaSite" id="MBELARI_LOCUS15046">
    <property type="protein sequence ID" value="MBELARI_LOCUS15046"/>
    <property type="gene ID" value="MBELARI_LOCUS15046"/>
</dbReference>
<name>A0AAF3EM85_9BILA</name>
<protein>
    <submittedName>
        <fullName evidence="2">Uncharacterized protein</fullName>
    </submittedName>
</protein>